<dbReference type="VEuPathDB" id="FungiDB:FMAN_06180"/>
<evidence type="ECO:0000313" key="2">
    <source>
        <dbReference type="Proteomes" id="UP000184255"/>
    </source>
</evidence>
<comment type="caution">
    <text evidence="1">The sequence shown here is derived from an EMBL/GenBank/DDBJ whole genome shotgun (WGS) entry which is preliminary data.</text>
</comment>
<dbReference type="InterPro" id="IPR032710">
    <property type="entry name" value="NTF2-like_dom_sf"/>
</dbReference>
<name>A0A1L7SJ37_FUSMA</name>
<proteinExistence type="predicted"/>
<dbReference type="SUPFAM" id="SSF54427">
    <property type="entry name" value="NTF2-like"/>
    <property type="match status" value="1"/>
</dbReference>
<dbReference type="RefSeq" id="XP_041678073.1">
    <property type="nucleotide sequence ID" value="XM_041827074.1"/>
</dbReference>
<organism evidence="1 2">
    <name type="scientific">Fusarium mangiferae</name>
    <name type="common">Mango malformation disease fungus</name>
    <dbReference type="NCBI Taxonomy" id="192010"/>
    <lineage>
        <taxon>Eukaryota</taxon>
        <taxon>Fungi</taxon>
        <taxon>Dikarya</taxon>
        <taxon>Ascomycota</taxon>
        <taxon>Pezizomycotina</taxon>
        <taxon>Sordariomycetes</taxon>
        <taxon>Hypocreomycetidae</taxon>
        <taxon>Hypocreales</taxon>
        <taxon>Nectriaceae</taxon>
        <taxon>Fusarium</taxon>
        <taxon>Fusarium fujikuroi species complex</taxon>
    </lineage>
</organism>
<keyword evidence="2" id="KW-1185">Reference proteome</keyword>
<reference evidence="2" key="1">
    <citation type="journal article" date="2016" name="Genome Biol. Evol.">
        <title>Comparative 'omics' of the Fusarium fujikuroi species complex highlights differences in genetic potential and metabolite synthesis.</title>
        <authorList>
            <person name="Niehaus E.-M."/>
            <person name="Muensterkoetter M."/>
            <person name="Proctor R.H."/>
            <person name="Brown D.W."/>
            <person name="Sharon A."/>
            <person name="Idan Y."/>
            <person name="Oren-Young L."/>
            <person name="Sieber C.M."/>
            <person name="Novak O."/>
            <person name="Pencik A."/>
            <person name="Tarkowska D."/>
            <person name="Hromadova K."/>
            <person name="Freeman S."/>
            <person name="Maymon M."/>
            <person name="Elazar M."/>
            <person name="Youssef S.A."/>
            <person name="El-Shabrawy E.S.M."/>
            <person name="Shalaby A.B.A."/>
            <person name="Houterman P."/>
            <person name="Brock N.L."/>
            <person name="Burkhardt I."/>
            <person name="Tsavkelova E.A."/>
            <person name="Dickschat J.S."/>
            <person name="Galuszka P."/>
            <person name="Gueldener U."/>
            <person name="Tudzynski B."/>
        </authorList>
    </citation>
    <scope>NUCLEOTIDE SEQUENCE [LARGE SCALE GENOMIC DNA]</scope>
    <source>
        <strain evidence="2">MRC7560</strain>
    </source>
</reference>
<dbReference type="Proteomes" id="UP000184255">
    <property type="component" value="Unassembled WGS sequence"/>
</dbReference>
<dbReference type="AlphaFoldDB" id="A0A1L7SJ37"/>
<accession>A0A1L7SJ37</accession>
<evidence type="ECO:0008006" key="3">
    <source>
        <dbReference type="Google" id="ProtNLM"/>
    </source>
</evidence>
<evidence type="ECO:0000313" key="1">
    <source>
        <dbReference type="EMBL" id="CVK86551.1"/>
    </source>
</evidence>
<dbReference type="GeneID" id="65085444"/>
<gene>
    <name evidence="1" type="ORF">FMAN_06180</name>
</gene>
<sequence length="160" mass="17642">MPATMTASQSDIKSAIEATVKSYLTSFIDARTQNNPSLVNRDLTPDCARSMLPSTLGGGFIMTNDQYLHVFTEGLKVGGMHKNTVSDLVIDIEARKAAVTTVAELVFNNGEELKLDFSWFLHFNEDGDRICKIVEFVDSDTFKDVKGREAELSGEAQKNT</sequence>
<protein>
    <recommendedName>
        <fullName evidence="3">SnoaL-like domain-containing protein</fullName>
    </recommendedName>
</protein>
<dbReference type="EMBL" id="FCQH01000002">
    <property type="protein sequence ID" value="CVK86551.1"/>
    <property type="molecule type" value="Genomic_DNA"/>
</dbReference>